<dbReference type="AlphaFoldDB" id="A0A0F9GGD9"/>
<sequence length="76" mass="8242">DKTGRPLSGAQQVEMLMGLSQRTRALGKKDAGTGHLDGIINGTPTAAVQDIELSVSDYIDRIGFRRRTLHVPLGQR</sequence>
<gene>
    <name evidence="1" type="ORF">LCGC14_1912450</name>
</gene>
<proteinExistence type="predicted"/>
<name>A0A0F9GGD9_9ZZZZ</name>
<reference evidence="1" key="1">
    <citation type="journal article" date="2015" name="Nature">
        <title>Complex archaea that bridge the gap between prokaryotes and eukaryotes.</title>
        <authorList>
            <person name="Spang A."/>
            <person name="Saw J.H."/>
            <person name="Jorgensen S.L."/>
            <person name="Zaremba-Niedzwiedzka K."/>
            <person name="Martijn J."/>
            <person name="Lind A.E."/>
            <person name="van Eijk R."/>
            <person name="Schleper C."/>
            <person name="Guy L."/>
            <person name="Ettema T.J."/>
        </authorList>
    </citation>
    <scope>NUCLEOTIDE SEQUENCE</scope>
</reference>
<accession>A0A0F9GGD9</accession>
<organism evidence="1">
    <name type="scientific">marine sediment metagenome</name>
    <dbReference type="NCBI Taxonomy" id="412755"/>
    <lineage>
        <taxon>unclassified sequences</taxon>
        <taxon>metagenomes</taxon>
        <taxon>ecological metagenomes</taxon>
    </lineage>
</organism>
<evidence type="ECO:0000313" key="1">
    <source>
        <dbReference type="EMBL" id="KKL89661.1"/>
    </source>
</evidence>
<protein>
    <submittedName>
        <fullName evidence="1">Uncharacterized protein</fullName>
    </submittedName>
</protein>
<dbReference type="EMBL" id="LAZR01020224">
    <property type="protein sequence ID" value="KKL89661.1"/>
    <property type="molecule type" value="Genomic_DNA"/>
</dbReference>
<comment type="caution">
    <text evidence="1">The sequence shown here is derived from an EMBL/GenBank/DDBJ whole genome shotgun (WGS) entry which is preliminary data.</text>
</comment>
<feature type="non-terminal residue" evidence="1">
    <location>
        <position position="1"/>
    </location>
</feature>